<dbReference type="InterPro" id="IPR001144">
    <property type="entry name" value="Enterotoxin_A"/>
</dbReference>
<keyword evidence="9" id="KW-1185">Reference proteome</keyword>
<keyword evidence="4" id="KW-0260">Enterotoxin</keyword>
<evidence type="ECO:0000256" key="4">
    <source>
        <dbReference type="ARBA" id="ARBA00022861"/>
    </source>
</evidence>
<keyword evidence="2" id="KW-0800">Toxin</keyword>
<evidence type="ECO:0000256" key="5">
    <source>
        <dbReference type="ARBA" id="ARBA00023026"/>
    </source>
</evidence>
<feature type="region of interest" description="Disordered" evidence="7">
    <location>
        <begin position="1"/>
        <end position="66"/>
    </location>
</feature>
<evidence type="ECO:0000256" key="2">
    <source>
        <dbReference type="ARBA" id="ARBA00022656"/>
    </source>
</evidence>
<dbReference type="AlphaFoldDB" id="A0A6J5D3A3"/>
<keyword evidence="6" id="KW-1015">Disulfide bond</keyword>
<comment type="similarity">
    <text evidence="1">Belongs to the enterotoxin A family.</text>
</comment>
<accession>A0A6J5D3A3</accession>
<feature type="compositionally biased region" description="Basic and acidic residues" evidence="7">
    <location>
        <begin position="621"/>
        <end position="631"/>
    </location>
</feature>
<name>A0A6J5D3A3_9BURK</name>
<dbReference type="GO" id="GO:0090729">
    <property type="term" value="F:toxin activity"/>
    <property type="evidence" value="ECO:0007669"/>
    <property type="project" value="UniProtKB-KW"/>
</dbReference>
<dbReference type="GO" id="GO:0005615">
    <property type="term" value="C:extracellular space"/>
    <property type="evidence" value="ECO:0007669"/>
    <property type="project" value="InterPro"/>
</dbReference>
<keyword evidence="3" id="KW-0732">Signal</keyword>
<evidence type="ECO:0000313" key="9">
    <source>
        <dbReference type="Proteomes" id="UP000494329"/>
    </source>
</evidence>
<reference evidence="8 9" key="1">
    <citation type="submission" date="2020-04" db="EMBL/GenBank/DDBJ databases">
        <authorList>
            <person name="De Canck E."/>
        </authorList>
    </citation>
    <scope>NUCLEOTIDE SEQUENCE [LARGE SCALE GENOMIC DNA]</scope>
    <source>
        <strain evidence="8 9">LMG 29739</strain>
    </source>
</reference>
<gene>
    <name evidence="8" type="ORF">LMG29739_00377</name>
</gene>
<dbReference type="Gene3D" id="3.90.210.10">
    <property type="entry name" value="Heat-Labile Enterotoxin, subunit A"/>
    <property type="match status" value="1"/>
</dbReference>
<evidence type="ECO:0000256" key="3">
    <source>
        <dbReference type="ARBA" id="ARBA00022729"/>
    </source>
</evidence>
<evidence type="ECO:0000256" key="6">
    <source>
        <dbReference type="ARBA" id="ARBA00023157"/>
    </source>
</evidence>
<sequence>MFTTRLNGDLVQPQRSAAAPADAPATSLPRVPSLGGGARLQHQTRGVDKPARMRRDAEAATRVPRGGTLRKCAEDSPFRECRGGEGLRATAWSYVPFDQIRYVGEPHIGGRGSCEGWVREAMRRIDRGLATGPVSLLDVVHAMRRDTTSRRSGVAGEMFSRVGGFQLNSASLGLQRFRLMAVEQFNPRGSDDVSIDSMATVLGSELRENEIAFVRLLLNPAASGGERFGHALLVQHLPQDEFVIFDPNNGAFLYRGAAQMQSALRAYAADAFSEEELGLHVVPHSMDSFSASLPALGTVAMPGSTPSNEPPLLAVPHTLPATPALYEEIADESNGLSGEALAGAAGGERALANAPQGVAYYALREVARGRVPNLTEATEQIREQLADYVRRTGSIREIRRLQEENRHGLITDLPNRTRRPGSRGIHSGQQLVSDLRLHFGSSRDAENHGVAYLNDFAEIRLTFRRPQTDERVGAVARRPNRRAADAYSIVVQRRGLSADFMSDRYEMHDPASGVYRFSDFNELAAGLTSAMLRGYPEAGGIDHADTVYFGHYDDNETALHALRGRPAQHDSRGANISLGETERRLDVTGFPSQTPPLEQPTPEPDFGYGEPRGPVPKSGRQSHDELKRSWDPPRYRKPYALFRPSTLTPDDLAERGGFDCERTTLRNVNLDLHDFDLASQPGLIDSAGYLGTFRDERTAAARLSSMAPDGYIYFVAPTPNMVDVNASLGSQARAPETAELAAMGRIDYAQIRGWREVKNGVEGEFVRNRAYRWDVFNQTETAGTQPQLARFPIANDAWQATSFGSFVAKDNEGKVTKFNQDPNRVHAFFYDNAWEKVRNLHSRQALGLDYRGPFTIEAYAGDSSNGTHLYVARGGWPYVSGRTSSYSRDPKSRHTFTMGDDGRLHLADDHDQVLRVNGDGNVYLGGTPSNLRSSNGVFDFVGSNLIHREDNRFLTTGISVWTPFLSGTIAGARSRWALRKPDGTPARPPTFNQHTFAGKTGGQYSLYRFEKDPDSALPLGATHFVTAVPVDPHSGDFANLHALMTPAEVRDVSAWLSEQNAAWLFRDGFYLTSPEPGHLRASTLDSLTRWWAAYDPSSGKAEFSSMPVASNYRIGREAWQRVRDIERRHDAIFKMLA</sequence>
<dbReference type="EMBL" id="CADIKF010000002">
    <property type="protein sequence ID" value="CAB3747702.1"/>
    <property type="molecule type" value="Genomic_DNA"/>
</dbReference>
<feature type="compositionally biased region" description="Basic and acidic residues" evidence="7">
    <location>
        <begin position="45"/>
        <end position="59"/>
    </location>
</feature>
<dbReference type="Pfam" id="PF01375">
    <property type="entry name" value="Enterotoxin_a"/>
    <property type="match status" value="1"/>
</dbReference>
<protein>
    <submittedName>
        <fullName evidence="8">Uncharacterized protein</fullName>
    </submittedName>
</protein>
<organism evidence="8 9">
    <name type="scientific">Paraburkholderia solisilvae</name>
    <dbReference type="NCBI Taxonomy" id="624376"/>
    <lineage>
        <taxon>Bacteria</taxon>
        <taxon>Pseudomonadati</taxon>
        <taxon>Pseudomonadota</taxon>
        <taxon>Betaproteobacteria</taxon>
        <taxon>Burkholderiales</taxon>
        <taxon>Burkholderiaceae</taxon>
        <taxon>Paraburkholderia</taxon>
    </lineage>
</organism>
<evidence type="ECO:0000256" key="1">
    <source>
        <dbReference type="ARBA" id="ARBA00009092"/>
    </source>
</evidence>
<keyword evidence="5" id="KW-0843">Virulence</keyword>
<proteinExistence type="inferred from homology"/>
<dbReference type="Proteomes" id="UP000494329">
    <property type="component" value="Unassembled WGS sequence"/>
</dbReference>
<dbReference type="SUPFAM" id="SSF56399">
    <property type="entry name" value="ADP-ribosylation"/>
    <property type="match status" value="1"/>
</dbReference>
<feature type="region of interest" description="Disordered" evidence="7">
    <location>
        <begin position="566"/>
        <end position="631"/>
    </location>
</feature>
<evidence type="ECO:0000313" key="8">
    <source>
        <dbReference type="EMBL" id="CAB3747702.1"/>
    </source>
</evidence>
<feature type="compositionally biased region" description="Pro residues" evidence="7">
    <location>
        <begin position="593"/>
        <end position="603"/>
    </location>
</feature>
<evidence type="ECO:0000256" key="7">
    <source>
        <dbReference type="SAM" id="MobiDB-lite"/>
    </source>
</evidence>